<feature type="region of interest" description="Disordered" evidence="1">
    <location>
        <begin position="195"/>
        <end position="214"/>
    </location>
</feature>
<dbReference type="Gene3D" id="3.40.50.12780">
    <property type="entry name" value="N-terminal domain of ligase-like"/>
    <property type="match status" value="1"/>
</dbReference>
<organism evidence="3 4">
    <name type="scientific">Streptomyces rubrogriseus</name>
    <dbReference type="NCBI Taxonomy" id="194673"/>
    <lineage>
        <taxon>Bacteria</taxon>
        <taxon>Bacillati</taxon>
        <taxon>Actinomycetota</taxon>
        <taxon>Actinomycetes</taxon>
        <taxon>Kitasatosporales</taxon>
        <taxon>Streptomycetaceae</taxon>
        <taxon>Streptomyces</taxon>
        <taxon>Streptomyces violaceoruber group</taxon>
    </lineage>
</organism>
<evidence type="ECO:0000256" key="1">
    <source>
        <dbReference type="SAM" id="MobiDB-lite"/>
    </source>
</evidence>
<dbReference type="Pfam" id="PF00501">
    <property type="entry name" value="AMP-binding"/>
    <property type="match status" value="1"/>
</dbReference>
<dbReference type="InterPro" id="IPR000873">
    <property type="entry name" value="AMP-dep_synth/lig_dom"/>
</dbReference>
<dbReference type="EMBL" id="JAPWHU010000927">
    <property type="protein sequence ID" value="MCZ4639149.1"/>
    <property type="molecule type" value="Genomic_DNA"/>
</dbReference>
<feature type="non-terminal residue" evidence="3">
    <location>
        <position position="214"/>
    </location>
</feature>
<protein>
    <submittedName>
        <fullName evidence="3">AMP-binding protein</fullName>
    </submittedName>
</protein>
<dbReference type="PANTHER" id="PTHR45527:SF1">
    <property type="entry name" value="FATTY ACID SYNTHASE"/>
    <property type="match status" value="1"/>
</dbReference>
<name>A0ABT4PDH0_9ACTN</name>
<feature type="non-terminal residue" evidence="3">
    <location>
        <position position="1"/>
    </location>
</feature>
<feature type="domain" description="AMP-dependent synthetase/ligase" evidence="2">
    <location>
        <begin position="1"/>
        <end position="184"/>
    </location>
</feature>
<dbReference type="Proteomes" id="UP001301132">
    <property type="component" value="Unassembled WGS sequence"/>
</dbReference>
<accession>A0ABT4PDH0</accession>
<proteinExistence type="predicted"/>
<keyword evidence="4" id="KW-1185">Reference proteome</keyword>
<comment type="caution">
    <text evidence="3">The sequence shown here is derived from an EMBL/GenBank/DDBJ whole genome shotgun (WGS) entry which is preliminary data.</text>
</comment>
<dbReference type="PANTHER" id="PTHR45527">
    <property type="entry name" value="NONRIBOSOMAL PEPTIDE SYNTHETASE"/>
    <property type="match status" value="1"/>
</dbReference>
<evidence type="ECO:0000313" key="3">
    <source>
        <dbReference type="EMBL" id="MCZ4639149.1"/>
    </source>
</evidence>
<dbReference type="SUPFAM" id="SSF56801">
    <property type="entry name" value="Acetyl-CoA synthetase-like"/>
    <property type="match status" value="1"/>
</dbReference>
<sequence length="214" mass="22820">PKGVVIEHHALATYLHRARNTYTAMTGVTVLHSPLAFDLTITALWTPLTAGGTVHLTSLEESDTQPSLIKATPSHLPLLTNLAATASPSHTLILGGEALHTDQLTDWRTQHPGVQIINAYGPTESTVNITDHHVSEDTPDGPVPIGRPFANTQVYVLDSALRPVAPGTTGELYLAGEQLARGYLGRPALTAERFTANPHSSTPGARMYRTGDLA</sequence>
<dbReference type="InterPro" id="IPR042099">
    <property type="entry name" value="ANL_N_sf"/>
</dbReference>
<reference evidence="3 4" key="1">
    <citation type="submission" date="2022-12" db="EMBL/GenBank/DDBJ databases">
        <authorList>
            <person name="Abashina T."/>
            <person name="Solyanikova I."/>
            <person name="Delegan Y."/>
        </authorList>
    </citation>
    <scope>NUCLEOTIDE SEQUENCE [LARGE SCALE GENOMIC DNA]</scope>
    <source>
        <strain evidence="3 4">IPS92ro</strain>
    </source>
</reference>
<dbReference type="RefSeq" id="WP_269636695.1">
    <property type="nucleotide sequence ID" value="NZ_JAPWHU010000927.1"/>
</dbReference>
<evidence type="ECO:0000313" key="4">
    <source>
        <dbReference type="Proteomes" id="UP001301132"/>
    </source>
</evidence>
<evidence type="ECO:0000259" key="2">
    <source>
        <dbReference type="Pfam" id="PF00501"/>
    </source>
</evidence>
<gene>
    <name evidence="3" type="ORF">O3S69_34435</name>
</gene>